<dbReference type="InterPro" id="IPR039430">
    <property type="entry name" value="Thymidylate_kin-like_dom"/>
</dbReference>
<keyword evidence="5 8" id="KW-0418">Kinase</keyword>
<gene>
    <name evidence="8 10" type="primary">tmk</name>
    <name evidence="10" type="ORF">ENV88_03195</name>
</gene>
<dbReference type="InterPro" id="IPR001374">
    <property type="entry name" value="R3H_dom"/>
</dbReference>
<dbReference type="GO" id="GO:0005524">
    <property type="term" value="F:ATP binding"/>
    <property type="evidence" value="ECO:0007669"/>
    <property type="project" value="UniProtKB-UniRule"/>
</dbReference>
<proteinExistence type="inferred from homology"/>
<reference evidence="10" key="1">
    <citation type="journal article" date="2020" name="mSystems">
        <title>Genome- and Community-Level Interaction Insights into Carbon Utilization and Element Cycling Functions of Hydrothermarchaeota in Hydrothermal Sediment.</title>
        <authorList>
            <person name="Zhou Z."/>
            <person name="Liu Y."/>
            <person name="Xu W."/>
            <person name="Pan J."/>
            <person name="Luo Z.H."/>
            <person name="Li M."/>
        </authorList>
    </citation>
    <scope>NUCLEOTIDE SEQUENCE [LARGE SCALE GENOMIC DNA]</scope>
    <source>
        <strain evidence="10">SpSt-8</strain>
    </source>
</reference>
<evidence type="ECO:0000256" key="7">
    <source>
        <dbReference type="ARBA" id="ARBA00048743"/>
    </source>
</evidence>
<dbReference type="AlphaFoldDB" id="A0A7C3WTQ7"/>
<evidence type="ECO:0000256" key="5">
    <source>
        <dbReference type="ARBA" id="ARBA00022777"/>
    </source>
</evidence>
<keyword evidence="2 8" id="KW-0808">Transferase</keyword>
<dbReference type="EC" id="2.7.4.9" evidence="8"/>
<comment type="catalytic activity">
    <reaction evidence="7 8">
        <text>dTMP + ATP = dTDP + ADP</text>
        <dbReference type="Rhea" id="RHEA:13517"/>
        <dbReference type="ChEBI" id="CHEBI:30616"/>
        <dbReference type="ChEBI" id="CHEBI:58369"/>
        <dbReference type="ChEBI" id="CHEBI:63528"/>
        <dbReference type="ChEBI" id="CHEBI:456216"/>
        <dbReference type="EC" id="2.7.4.9"/>
    </reaction>
</comment>
<evidence type="ECO:0000256" key="4">
    <source>
        <dbReference type="ARBA" id="ARBA00022741"/>
    </source>
</evidence>
<feature type="domain" description="R3H" evidence="9">
    <location>
        <begin position="204"/>
        <end position="254"/>
    </location>
</feature>
<evidence type="ECO:0000256" key="2">
    <source>
        <dbReference type="ARBA" id="ARBA00022679"/>
    </source>
</evidence>
<evidence type="ECO:0000313" key="10">
    <source>
        <dbReference type="EMBL" id="HGB25045.1"/>
    </source>
</evidence>
<name>A0A7C3WTQ7_THEPE</name>
<dbReference type="CDD" id="cd01672">
    <property type="entry name" value="TMPK"/>
    <property type="match status" value="1"/>
</dbReference>
<comment type="similarity">
    <text evidence="1 8">Belongs to the thymidylate kinase family.</text>
</comment>
<feature type="binding site" evidence="8">
    <location>
        <begin position="67"/>
        <end position="74"/>
    </location>
    <ligand>
        <name>ATP</name>
        <dbReference type="ChEBI" id="CHEBI:30616"/>
    </ligand>
</feature>
<dbReference type="EMBL" id="DTIB01000073">
    <property type="protein sequence ID" value="HGB25045.1"/>
    <property type="molecule type" value="Genomic_DNA"/>
</dbReference>
<evidence type="ECO:0000256" key="6">
    <source>
        <dbReference type="ARBA" id="ARBA00022840"/>
    </source>
</evidence>
<dbReference type="GO" id="GO:0004798">
    <property type="term" value="F:dTMP kinase activity"/>
    <property type="evidence" value="ECO:0007669"/>
    <property type="project" value="UniProtKB-UniRule"/>
</dbReference>
<dbReference type="GO" id="GO:0006235">
    <property type="term" value="P:dTTP biosynthetic process"/>
    <property type="evidence" value="ECO:0007669"/>
    <property type="project" value="UniProtKB-UniRule"/>
</dbReference>
<keyword evidence="6 8" id="KW-0067">ATP-binding</keyword>
<sequence>MSSGRRGEVLCPSCGSPARILRRLKPGNALVLEYYCVQHGFLKAKEVRVRLPARKLAEGGLYVAFEGIDGSGKTTHSGILHDYLRTHGYEVVLVREPWVGAIKEFLYKHDVDPDAETYLFAADRIILQKEVVLPSLEQGKLVISDRSVFASLAYQVARGVDEEFVLAVNRSIRFPDLVILLDLPVEEALRRLSSRGRLSRFEERSFIERVRARYLELAEAHRERFAVVDASQPVEEVHRRIVEQLRTRYGIPAE</sequence>
<dbReference type="PANTHER" id="PTHR10344">
    <property type="entry name" value="THYMIDYLATE KINASE"/>
    <property type="match status" value="1"/>
</dbReference>
<dbReference type="GO" id="GO:0005737">
    <property type="term" value="C:cytoplasm"/>
    <property type="evidence" value="ECO:0007669"/>
    <property type="project" value="TreeGrafter"/>
</dbReference>
<comment type="caution">
    <text evidence="10">The sequence shown here is derived from an EMBL/GenBank/DDBJ whole genome shotgun (WGS) entry which is preliminary data.</text>
</comment>
<dbReference type="GO" id="GO:0006233">
    <property type="term" value="P:dTDP biosynthetic process"/>
    <property type="evidence" value="ECO:0007669"/>
    <property type="project" value="InterPro"/>
</dbReference>
<dbReference type="HAMAP" id="MF_00165">
    <property type="entry name" value="Thymidylate_kinase"/>
    <property type="match status" value="1"/>
</dbReference>
<dbReference type="NCBIfam" id="TIGR00041">
    <property type="entry name" value="DTMP_kinase"/>
    <property type="match status" value="1"/>
</dbReference>
<protein>
    <recommendedName>
        <fullName evidence="8">Probable thymidylate kinase</fullName>
        <ecNumber evidence="8">2.7.4.9</ecNumber>
    </recommendedName>
    <alternativeName>
        <fullName evidence="8">dTMP kinase</fullName>
    </alternativeName>
</protein>
<evidence type="ECO:0000256" key="1">
    <source>
        <dbReference type="ARBA" id="ARBA00009776"/>
    </source>
</evidence>
<organism evidence="10">
    <name type="scientific">Thermofilum pendens</name>
    <dbReference type="NCBI Taxonomy" id="2269"/>
    <lineage>
        <taxon>Archaea</taxon>
        <taxon>Thermoproteota</taxon>
        <taxon>Thermoprotei</taxon>
        <taxon>Thermofilales</taxon>
        <taxon>Thermofilaceae</taxon>
        <taxon>Thermofilum</taxon>
    </lineage>
</organism>
<evidence type="ECO:0000256" key="3">
    <source>
        <dbReference type="ARBA" id="ARBA00022727"/>
    </source>
</evidence>
<dbReference type="GO" id="GO:0003676">
    <property type="term" value="F:nucleic acid binding"/>
    <property type="evidence" value="ECO:0007669"/>
    <property type="project" value="InterPro"/>
</dbReference>
<dbReference type="PANTHER" id="PTHR10344:SF4">
    <property type="entry name" value="UMP-CMP KINASE 2, MITOCHONDRIAL"/>
    <property type="match status" value="1"/>
</dbReference>
<dbReference type="PROSITE" id="PS51061">
    <property type="entry name" value="R3H"/>
    <property type="match status" value="1"/>
</dbReference>
<evidence type="ECO:0000259" key="9">
    <source>
        <dbReference type="PROSITE" id="PS51061"/>
    </source>
</evidence>
<dbReference type="InterPro" id="IPR027417">
    <property type="entry name" value="P-loop_NTPase"/>
</dbReference>
<evidence type="ECO:0000256" key="8">
    <source>
        <dbReference type="HAMAP-Rule" id="MF_00165"/>
    </source>
</evidence>
<accession>A0A7C3WTQ7</accession>
<keyword evidence="3 8" id="KW-0545">Nucleotide biosynthesis</keyword>
<dbReference type="GO" id="GO:0006227">
    <property type="term" value="P:dUDP biosynthetic process"/>
    <property type="evidence" value="ECO:0007669"/>
    <property type="project" value="TreeGrafter"/>
</dbReference>
<dbReference type="SUPFAM" id="SSF52540">
    <property type="entry name" value="P-loop containing nucleoside triphosphate hydrolases"/>
    <property type="match status" value="1"/>
</dbReference>
<dbReference type="InterPro" id="IPR018094">
    <property type="entry name" value="Thymidylate_kinase"/>
</dbReference>
<dbReference type="Gene3D" id="3.40.50.300">
    <property type="entry name" value="P-loop containing nucleotide triphosphate hydrolases"/>
    <property type="match status" value="1"/>
</dbReference>
<dbReference type="Pfam" id="PF02223">
    <property type="entry name" value="Thymidylate_kin"/>
    <property type="match status" value="1"/>
</dbReference>
<keyword evidence="4 8" id="KW-0547">Nucleotide-binding</keyword>